<name>A0A235CIN0_9GAMM</name>
<protein>
    <submittedName>
        <fullName evidence="1">Thermostable hemolysin</fullName>
    </submittedName>
</protein>
<evidence type="ECO:0000313" key="4">
    <source>
        <dbReference type="Proteomes" id="UP000295058"/>
    </source>
</evidence>
<accession>A0A235CIN0</accession>
<gene>
    <name evidence="1" type="ORF">B6S09_09625</name>
    <name evidence="2" type="ORF">LY04_01876</name>
</gene>
<comment type="caution">
    <text evidence="1">The sequence shown here is derived from an EMBL/GenBank/DDBJ whole genome shotgun (WGS) entry which is preliminary data.</text>
</comment>
<evidence type="ECO:0000313" key="3">
    <source>
        <dbReference type="Proteomes" id="UP000243640"/>
    </source>
</evidence>
<dbReference type="EMBL" id="SODO01000006">
    <property type="protein sequence ID" value="TDW59049.1"/>
    <property type="molecule type" value="Genomic_DNA"/>
</dbReference>
<proteinExistence type="predicted"/>
<sequence>MNKILHPPYQLRPATGAQEQRRLQDFIQAAYQRAFDARIPHFLPLLAGLYRADGELVAACGLQLAGPAPLYLEQYLDQPAEQILARQRGISVPRAGLVEIGNLATSAPGNGRLMFAAVCRQLYRQGQQWVVFTATQPLLNSFHRLHLSPLELATADPSRVGGDAAHWGRYYQHQPRVMAGELAEGHRILAGNSLLLSLLTPGPALFPHAREVRL</sequence>
<keyword evidence="4" id="KW-1185">Reference proteome</keyword>
<organism evidence="1 3">
    <name type="scientific">Oceanimonas baumannii</name>
    <dbReference type="NCBI Taxonomy" id="129578"/>
    <lineage>
        <taxon>Bacteria</taxon>
        <taxon>Pseudomonadati</taxon>
        <taxon>Pseudomonadota</taxon>
        <taxon>Gammaproteobacteria</taxon>
        <taxon>Aeromonadales</taxon>
        <taxon>Aeromonadaceae</taxon>
        <taxon>Oceanimonas</taxon>
    </lineage>
</organism>
<dbReference type="Proteomes" id="UP000243640">
    <property type="component" value="Unassembled WGS sequence"/>
</dbReference>
<dbReference type="SUPFAM" id="SSF55729">
    <property type="entry name" value="Acyl-CoA N-acyltransferases (Nat)"/>
    <property type="match status" value="1"/>
</dbReference>
<reference evidence="1 3" key="1">
    <citation type="submission" date="2017-08" db="EMBL/GenBank/DDBJ databases">
        <title>Draft Genome Sequence of the Marine Bacterium Oceanimonas baumannii ATCC 700832.</title>
        <authorList>
            <person name="Mcclelland W.D."/>
            <person name="Brennan M.A."/>
            <person name="Trachtenberg A.M."/>
            <person name="Maclea K.S."/>
        </authorList>
    </citation>
    <scope>NUCLEOTIDE SEQUENCE [LARGE SCALE GENOMIC DNA]</scope>
    <source>
        <strain evidence="1 3">ATCC 700832</strain>
    </source>
</reference>
<dbReference type="AlphaFoldDB" id="A0A235CIN0"/>
<evidence type="ECO:0000313" key="1">
    <source>
        <dbReference type="EMBL" id="OYD24316.1"/>
    </source>
</evidence>
<dbReference type="OrthoDB" id="7432757at2"/>
<dbReference type="Pfam" id="PF12261">
    <property type="entry name" value="T_hemolysin"/>
    <property type="match status" value="1"/>
</dbReference>
<dbReference type="EMBL" id="NQJF01000007">
    <property type="protein sequence ID" value="OYD24316.1"/>
    <property type="molecule type" value="Genomic_DNA"/>
</dbReference>
<dbReference type="InterPro" id="IPR022050">
    <property type="entry name" value="T_hemolysin"/>
</dbReference>
<dbReference type="InterPro" id="IPR016181">
    <property type="entry name" value="Acyl_CoA_acyltransferase"/>
</dbReference>
<dbReference type="Proteomes" id="UP000295058">
    <property type="component" value="Unassembled WGS sequence"/>
</dbReference>
<evidence type="ECO:0000313" key="2">
    <source>
        <dbReference type="EMBL" id="TDW59049.1"/>
    </source>
</evidence>
<reference evidence="2 4" key="2">
    <citation type="submission" date="2019-03" db="EMBL/GenBank/DDBJ databases">
        <title>Genomic Encyclopedia of Archaeal and Bacterial Type Strains, Phase II (KMG-II): from individual species to whole genera.</title>
        <authorList>
            <person name="Goeker M."/>
        </authorList>
    </citation>
    <scope>NUCLEOTIDE SEQUENCE [LARGE SCALE GENOMIC DNA]</scope>
    <source>
        <strain evidence="2 4">DSM 15594</strain>
    </source>
</reference>
<dbReference type="RefSeq" id="WP_094278286.1">
    <property type="nucleotide sequence ID" value="NZ_NQJF01000007.1"/>
</dbReference>